<dbReference type="RefSeq" id="WP_344305560.1">
    <property type="nucleotide sequence ID" value="NZ_BAAAQQ010000014.1"/>
</dbReference>
<gene>
    <name evidence="1" type="ORF">GCM10009843_39270</name>
</gene>
<evidence type="ECO:0000313" key="2">
    <source>
        <dbReference type="Proteomes" id="UP001500575"/>
    </source>
</evidence>
<organism evidence="1 2">
    <name type="scientific">Nocardioides bigeumensis</name>
    <dbReference type="NCBI Taxonomy" id="433657"/>
    <lineage>
        <taxon>Bacteria</taxon>
        <taxon>Bacillati</taxon>
        <taxon>Actinomycetota</taxon>
        <taxon>Actinomycetes</taxon>
        <taxon>Propionibacteriales</taxon>
        <taxon>Nocardioidaceae</taxon>
        <taxon>Nocardioides</taxon>
    </lineage>
</organism>
<accession>A0ABP5KK44</accession>
<reference evidence="2" key="1">
    <citation type="journal article" date="2019" name="Int. J. Syst. Evol. Microbiol.">
        <title>The Global Catalogue of Microorganisms (GCM) 10K type strain sequencing project: providing services to taxonomists for standard genome sequencing and annotation.</title>
        <authorList>
            <consortium name="The Broad Institute Genomics Platform"/>
            <consortium name="The Broad Institute Genome Sequencing Center for Infectious Disease"/>
            <person name="Wu L."/>
            <person name="Ma J."/>
        </authorList>
    </citation>
    <scope>NUCLEOTIDE SEQUENCE [LARGE SCALE GENOMIC DNA]</scope>
    <source>
        <strain evidence="2">JCM 16021</strain>
    </source>
</reference>
<sequence>MTINLGGSRPGGDPVWGAREKSLVIKPRLEGERLRVKVSARTAGAQPVAVLSKRSTRVDP</sequence>
<comment type="caution">
    <text evidence="1">The sequence shown here is derived from an EMBL/GenBank/DDBJ whole genome shotgun (WGS) entry which is preliminary data.</text>
</comment>
<evidence type="ECO:0000313" key="1">
    <source>
        <dbReference type="EMBL" id="GAA2133624.1"/>
    </source>
</evidence>
<protein>
    <submittedName>
        <fullName evidence="1">Uncharacterized protein</fullName>
    </submittedName>
</protein>
<keyword evidence="2" id="KW-1185">Reference proteome</keyword>
<proteinExistence type="predicted"/>
<dbReference type="EMBL" id="BAAAQQ010000014">
    <property type="protein sequence ID" value="GAA2133624.1"/>
    <property type="molecule type" value="Genomic_DNA"/>
</dbReference>
<dbReference type="Proteomes" id="UP001500575">
    <property type="component" value="Unassembled WGS sequence"/>
</dbReference>
<name>A0ABP5KK44_9ACTN</name>